<dbReference type="Gene3D" id="3.90.1200.10">
    <property type="match status" value="1"/>
</dbReference>
<evidence type="ECO:0000313" key="3">
    <source>
        <dbReference type="Proteomes" id="UP001313282"/>
    </source>
</evidence>
<dbReference type="Pfam" id="PF01636">
    <property type="entry name" value="APH"/>
    <property type="match status" value="1"/>
</dbReference>
<dbReference type="InterPro" id="IPR051678">
    <property type="entry name" value="AGP_Transferase"/>
</dbReference>
<keyword evidence="3" id="KW-1185">Reference proteome</keyword>
<accession>A0AAN8MZ86</accession>
<dbReference type="SUPFAM" id="SSF56112">
    <property type="entry name" value="Protein kinase-like (PK-like)"/>
    <property type="match status" value="1"/>
</dbReference>
<gene>
    <name evidence="2" type="ORF">TWF718_001651</name>
</gene>
<dbReference type="EMBL" id="JAVHNR010000001">
    <property type="protein sequence ID" value="KAK6357338.1"/>
    <property type="molecule type" value="Genomic_DNA"/>
</dbReference>
<dbReference type="InterPro" id="IPR002575">
    <property type="entry name" value="Aminoglycoside_PTrfase"/>
</dbReference>
<organism evidence="2 3">
    <name type="scientific">Orbilia javanica</name>
    <dbReference type="NCBI Taxonomy" id="47235"/>
    <lineage>
        <taxon>Eukaryota</taxon>
        <taxon>Fungi</taxon>
        <taxon>Dikarya</taxon>
        <taxon>Ascomycota</taxon>
        <taxon>Pezizomycotina</taxon>
        <taxon>Orbiliomycetes</taxon>
        <taxon>Orbiliales</taxon>
        <taxon>Orbiliaceae</taxon>
        <taxon>Orbilia</taxon>
    </lineage>
</organism>
<protein>
    <recommendedName>
        <fullName evidence="1">Aminoglycoside phosphotransferase domain-containing protein</fullName>
    </recommendedName>
</protein>
<sequence length="389" mass="45415">MEPLIMPTARIDLFPEISKLFEQRARQKPSHISAPESEGVFNHLYFVTLPSTPTGFTCNEFFVRLSHPSHPFVKTRNEVGWLQYFHQHAPPAFNNRIPKLLFFSDTTDELGYEYTVIEKLPGETLCDIWEDIEPSALVTAVVDIVQEIRSLTSKLPQRWFGGFTPDFKPGPYVECTTYSLSHIKEHWSTYPEETYETLNLTTPFDNLAEYWRARISRDVRIIEKHERCEALRSKYLERLKGLPDIPESIHSAKPYLAHRDLVLGNLLWDRKSQKITGILDWEFAGMYPLSDWNPGNTLWTTKQQKRKDGRVTQGVLFELLDKELESRGLAGKDQIFQEGTVEYQYARVVNLSYWVVRKHLEQEELEEYGRVGVWLKEFYDHTDSLCLSC</sequence>
<dbReference type="InterPro" id="IPR011009">
    <property type="entry name" value="Kinase-like_dom_sf"/>
</dbReference>
<dbReference type="Proteomes" id="UP001313282">
    <property type="component" value="Unassembled WGS sequence"/>
</dbReference>
<evidence type="ECO:0000313" key="2">
    <source>
        <dbReference type="EMBL" id="KAK6357338.1"/>
    </source>
</evidence>
<name>A0AAN8MZ86_9PEZI</name>
<evidence type="ECO:0000259" key="1">
    <source>
        <dbReference type="Pfam" id="PF01636"/>
    </source>
</evidence>
<dbReference type="PANTHER" id="PTHR21310:SF13">
    <property type="entry name" value="AMINOGLYCOSIDE PHOSPHOTRANSFERASE DOMAIN-CONTAINING PROTEIN"/>
    <property type="match status" value="1"/>
</dbReference>
<proteinExistence type="predicted"/>
<dbReference type="PANTHER" id="PTHR21310">
    <property type="entry name" value="AMINOGLYCOSIDE PHOSPHOTRANSFERASE-RELATED-RELATED"/>
    <property type="match status" value="1"/>
</dbReference>
<dbReference type="AlphaFoldDB" id="A0AAN8MZ86"/>
<reference evidence="2 3" key="1">
    <citation type="submission" date="2019-10" db="EMBL/GenBank/DDBJ databases">
        <authorList>
            <person name="Palmer J.M."/>
        </authorList>
    </citation>
    <scope>NUCLEOTIDE SEQUENCE [LARGE SCALE GENOMIC DNA]</scope>
    <source>
        <strain evidence="2 3">TWF718</strain>
    </source>
</reference>
<comment type="caution">
    <text evidence="2">The sequence shown here is derived from an EMBL/GenBank/DDBJ whole genome shotgun (WGS) entry which is preliminary data.</text>
</comment>
<feature type="domain" description="Aminoglycoside phosphotransferase" evidence="1">
    <location>
        <begin position="42"/>
        <end position="289"/>
    </location>
</feature>